<accession>A0A8T1P4F0</accession>
<reference evidence="5" key="2">
    <citation type="submission" date="2021-01" db="EMBL/GenBank/DDBJ databases">
        <authorList>
            <person name="Lovell J.T."/>
            <person name="Bentley N."/>
            <person name="Bhattarai G."/>
            <person name="Jenkins J.W."/>
            <person name="Sreedasyam A."/>
            <person name="Alarcon Y."/>
            <person name="Bock C."/>
            <person name="Boston L."/>
            <person name="Carlson J."/>
            <person name="Cervantes K."/>
            <person name="Clermont K."/>
            <person name="Krom N."/>
            <person name="Kubenka K."/>
            <person name="Mamidi S."/>
            <person name="Mattison C."/>
            <person name="Monteros M."/>
            <person name="Pisani C."/>
            <person name="Plott C."/>
            <person name="Rajasekar S."/>
            <person name="Rhein H.S."/>
            <person name="Rohla C."/>
            <person name="Song M."/>
            <person name="Hilaire R.S."/>
            <person name="Shu S."/>
            <person name="Wells L."/>
            <person name="Wang X."/>
            <person name="Webber J."/>
            <person name="Heerema R.J."/>
            <person name="Klein P."/>
            <person name="Conner P."/>
            <person name="Grauke L."/>
            <person name="Grimwood J."/>
            <person name="Schmutz J."/>
            <person name="Randall J.J."/>
        </authorList>
    </citation>
    <scope>NUCLEOTIDE SEQUENCE</scope>
    <source>
        <tissue evidence="5">Leaf</tissue>
    </source>
</reference>
<keyword evidence="3" id="KW-1133">Transmembrane helix</keyword>
<evidence type="ECO:0000256" key="3">
    <source>
        <dbReference type="SAM" id="Phobius"/>
    </source>
</evidence>
<evidence type="ECO:0000313" key="6">
    <source>
        <dbReference type="Proteomes" id="UP000811609"/>
    </source>
</evidence>
<dbReference type="Proteomes" id="UP000811609">
    <property type="component" value="Chromosome 11"/>
</dbReference>
<comment type="caution">
    <text evidence="4">The sequence shown here is derived from an EMBL/GenBank/DDBJ whole genome shotgun (WGS) entry which is preliminary data.</text>
</comment>
<feature type="coiled-coil region" evidence="1">
    <location>
        <begin position="53"/>
        <end position="87"/>
    </location>
</feature>
<reference evidence="4" key="1">
    <citation type="submission" date="2020-12" db="EMBL/GenBank/DDBJ databases">
        <title>WGS assembly of Carya illinoinensis cv. Pawnee.</title>
        <authorList>
            <person name="Platts A."/>
            <person name="Shu S."/>
            <person name="Wright S."/>
            <person name="Barry K."/>
            <person name="Edger P."/>
            <person name="Pires J.C."/>
            <person name="Schmutz J."/>
        </authorList>
    </citation>
    <scope>NUCLEOTIDE SEQUENCE</scope>
    <source>
        <tissue evidence="4">Leaf</tissue>
    </source>
</reference>
<name>A0A8T1P4F0_CARIL</name>
<evidence type="ECO:0000313" key="5">
    <source>
        <dbReference type="EMBL" id="KAG6688458.1"/>
    </source>
</evidence>
<evidence type="ECO:0000313" key="4">
    <source>
        <dbReference type="EMBL" id="KAG6636674.1"/>
    </source>
</evidence>
<keyword evidence="3" id="KW-0472">Membrane</keyword>
<keyword evidence="1" id="KW-0175">Coiled coil</keyword>
<proteinExistence type="predicted"/>
<keyword evidence="6" id="KW-1185">Reference proteome</keyword>
<sequence>MSNQAPPRKHEFQMTESTPVFTPNDEIVEGREEKGLLNGPTTEAPGPDRNISSDQVQKDIDELDGINQKQEERIHKLEAKALQLTNLYFVFQGVILSSISAKHHVECHHWYVPFILSLIAALLNMVSLVGTLNKYLRYKEELDQNHEDIRKMKRDRITRAQINNRTKPDLYKQWKRRVFSYAGVILFVGFSGVILYGCHALLCYNRG</sequence>
<dbReference type="EMBL" id="CM031819">
    <property type="protein sequence ID" value="KAG6636674.1"/>
    <property type="molecule type" value="Genomic_DNA"/>
</dbReference>
<evidence type="ECO:0000256" key="2">
    <source>
        <dbReference type="SAM" id="MobiDB-lite"/>
    </source>
</evidence>
<feature type="transmembrane region" description="Helical" evidence="3">
    <location>
        <begin position="111"/>
        <end position="132"/>
    </location>
</feature>
<dbReference type="Proteomes" id="UP000811246">
    <property type="component" value="Chromosome 11"/>
</dbReference>
<dbReference type="PANTHER" id="PTHR33287:SF3">
    <property type="entry name" value="OS03G0453550 PROTEIN"/>
    <property type="match status" value="1"/>
</dbReference>
<dbReference type="AlphaFoldDB" id="A0A8T1P4F0"/>
<gene>
    <name evidence="4" type="ORF">CIPAW_11G127200</name>
    <name evidence="5" type="ORF">I3842_11G126200</name>
</gene>
<dbReference type="EMBL" id="CM031835">
    <property type="protein sequence ID" value="KAG6688458.1"/>
    <property type="molecule type" value="Genomic_DNA"/>
</dbReference>
<protein>
    <submittedName>
        <fullName evidence="4">Uncharacterized protein</fullName>
    </submittedName>
</protein>
<organism evidence="4 6">
    <name type="scientific">Carya illinoinensis</name>
    <name type="common">Pecan</name>
    <dbReference type="NCBI Taxonomy" id="32201"/>
    <lineage>
        <taxon>Eukaryota</taxon>
        <taxon>Viridiplantae</taxon>
        <taxon>Streptophyta</taxon>
        <taxon>Embryophyta</taxon>
        <taxon>Tracheophyta</taxon>
        <taxon>Spermatophyta</taxon>
        <taxon>Magnoliopsida</taxon>
        <taxon>eudicotyledons</taxon>
        <taxon>Gunneridae</taxon>
        <taxon>Pentapetalae</taxon>
        <taxon>rosids</taxon>
        <taxon>fabids</taxon>
        <taxon>Fagales</taxon>
        <taxon>Juglandaceae</taxon>
        <taxon>Carya</taxon>
    </lineage>
</organism>
<evidence type="ECO:0000256" key="1">
    <source>
        <dbReference type="SAM" id="Coils"/>
    </source>
</evidence>
<feature type="transmembrane region" description="Helical" evidence="3">
    <location>
        <begin position="178"/>
        <end position="202"/>
    </location>
</feature>
<feature type="region of interest" description="Disordered" evidence="2">
    <location>
        <begin position="1"/>
        <end position="52"/>
    </location>
</feature>
<keyword evidence="3" id="KW-0812">Transmembrane</keyword>
<dbReference type="PANTHER" id="PTHR33287">
    <property type="entry name" value="OS03G0453550 PROTEIN"/>
    <property type="match status" value="1"/>
</dbReference>
<dbReference type="OrthoDB" id="1679871at2759"/>